<feature type="region of interest" description="Disordered" evidence="5">
    <location>
        <begin position="1"/>
        <end position="36"/>
    </location>
</feature>
<dbReference type="AlphaFoldDB" id="A0A379JGJ9"/>
<evidence type="ECO:0000259" key="6">
    <source>
        <dbReference type="PROSITE" id="PS50043"/>
    </source>
</evidence>
<keyword evidence="4" id="KW-0802">TPR repeat</keyword>
<sequence length="707" mass="76608">MSAMQRSIGRDRKPLSIVGGSRGPARHRRPDDEPDGMAELLRLDGPGLSVARAVAVLGPAATVARVSALLGTDTSETHRIITELEMTAAFEGQRCIDPAVGARLLRDLSVGERRDLHGRAAEVLHGSGFRPAVVAPHLYAAGETGTAWAARVLVAAAAEAVAEDQLDWAAKYLELGYRASDRARERAAIATRLVAVEWRINPSGRTRNFGRLRAALAAGLVPYPEVPAAVSFMLWHGCGQHVDRALARLERGVGGALTVGPGIEFLCAWIRYTHPTHVERHPDLFSGRPRDTAAPGERDSPHRQAADLLAALATPRPPADLAAAAQRILAGHRLTITTVEALVAAVDCLMHTDRLDLADAWCTSLLAEAAARHAPTWRSVFAAVRAETLLRKGRLREAAEHAVLALNLVPAEHLGVWAGRPIGVLVRALTAQGKHSEAAAQLRRPVPRAMFESRFALTYLSAHGEHCLATGRPEEALRHFRQCGNLMRQWGMDYAWLTPWRNDVAAAHLAVGRQREARAFASMHLDLVGGPDGHRSAGVSLRILAATADPHRRVSLLRRAVAVARAGDGDLELAMALGDLGRAYRSMGDTDRARPLLRDAIRLAEQCDAELLQRRLRGDRQPPATEPIPRVRLAPSAFETLSPAERRVAELAALGKRNRDIAAALTITTSTVEQHLTRVYRKLSVARRSELRFVLAAHVDSTRSAVG</sequence>
<evidence type="ECO:0000313" key="7">
    <source>
        <dbReference type="EMBL" id="SUD47496.1"/>
    </source>
</evidence>
<dbReference type="PROSITE" id="PS00622">
    <property type="entry name" value="HTH_LUXR_1"/>
    <property type="match status" value="1"/>
</dbReference>
<evidence type="ECO:0000313" key="8">
    <source>
        <dbReference type="Proteomes" id="UP000255467"/>
    </source>
</evidence>
<dbReference type="PANTHER" id="PTHR44688:SF16">
    <property type="entry name" value="DNA-BINDING TRANSCRIPTIONAL ACTIVATOR DEVR_DOSR"/>
    <property type="match status" value="1"/>
</dbReference>
<dbReference type="InterPro" id="IPR019734">
    <property type="entry name" value="TPR_rpt"/>
</dbReference>
<evidence type="ECO:0000256" key="5">
    <source>
        <dbReference type="SAM" id="MobiDB-lite"/>
    </source>
</evidence>
<dbReference type="PROSITE" id="PS50043">
    <property type="entry name" value="HTH_LUXR_2"/>
    <property type="match status" value="1"/>
</dbReference>
<organism evidence="7 8">
    <name type="scientific">Nocardia otitidiscaviarum</name>
    <dbReference type="NCBI Taxonomy" id="1823"/>
    <lineage>
        <taxon>Bacteria</taxon>
        <taxon>Bacillati</taxon>
        <taxon>Actinomycetota</taxon>
        <taxon>Actinomycetes</taxon>
        <taxon>Mycobacteriales</taxon>
        <taxon>Nocardiaceae</taxon>
        <taxon>Nocardia</taxon>
    </lineage>
</organism>
<feature type="region of interest" description="Disordered" evidence="5">
    <location>
        <begin position="281"/>
        <end position="300"/>
    </location>
</feature>
<dbReference type="PRINTS" id="PR00038">
    <property type="entry name" value="HTHLUXR"/>
</dbReference>
<proteinExistence type="predicted"/>
<dbReference type="InterPro" id="IPR016032">
    <property type="entry name" value="Sig_transdc_resp-reg_C-effctor"/>
</dbReference>
<reference evidence="7 8" key="1">
    <citation type="submission" date="2018-06" db="EMBL/GenBank/DDBJ databases">
        <authorList>
            <consortium name="Pathogen Informatics"/>
            <person name="Doyle S."/>
        </authorList>
    </citation>
    <scope>NUCLEOTIDE SEQUENCE [LARGE SCALE GENOMIC DNA]</scope>
    <source>
        <strain evidence="7 8">NCTC1934</strain>
    </source>
</reference>
<evidence type="ECO:0000256" key="1">
    <source>
        <dbReference type="ARBA" id="ARBA00023015"/>
    </source>
</evidence>
<keyword evidence="7" id="KW-0418">Kinase</keyword>
<keyword evidence="1" id="KW-0805">Transcription regulation</keyword>
<dbReference type="InterPro" id="IPR011990">
    <property type="entry name" value="TPR-like_helical_dom_sf"/>
</dbReference>
<evidence type="ECO:0000256" key="4">
    <source>
        <dbReference type="PROSITE-ProRule" id="PRU00339"/>
    </source>
</evidence>
<protein>
    <submittedName>
        <fullName evidence="7">Two component system sensor kinase SsrB</fullName>
    </submittedName>
</protein>
<dbReference type="PANTHER" id="PTHR44688">
    <property type="entry name" value="DNA-BINDING TRANSCRIPTIONAL ACTIVATOR DEVR_DOSR"/>
    <property type="match status" value="1"/>
</dbReference>
<dbReference type="EMBL" id="UGRY01000003">
    <property type="protein sequence ID" value="SUD47496.1"/>
    <property type="molecule type" value="Genomic_DNA"/>
</dbReference>
<dbReference type="SMART" id="SM00421">
    <property type="entry name" value="HTH_LUXR"/>
    <property type="match status" value="1"/>
</dbReference>
<dbReference type="Gene3D" id="1.10.10.10">
    <property type="entry name" value="Winged helix-like DNA-binding domain superfamily/Winged helix DNA-binding domain"/>
    <property type="match status" value="1"/>
</dbReference>
<dbReference type="InterPro" id="IPR000792">
    <property type="entry name" value="Tscrpt_reg_LuxR_C"/>
</dbReference>
<dbReference type="GO" id="GO:0016301">
    <property type="term" value="F:kinase activity"/>
    <property type="evidence" value="ECO:0007669"/>
    <property type="project" value="UniProtKB-KW"/>
</dbReference>
<keyword evidence="7" id="KW-0808">Transferase</keyword>
<dbReference type="Pfam" id="PF00196">
    <property type="entry name" value="GerE"/>
    <property type="match status" value="1"/>
</dbReference>
<evidence type="ECO:0000256" key="3">
    <source>
        <dbReference type="ARBA" id="ARBA00023163"/>
    </source>
</evidence>
<keyword evidence="3" id="KW-0804">Transcription</keyword>
<keyword evidence="2" id="KW-0238">DNA-binding</keyword>
<dbReference type="STRING" id="1406858.GCA_000710895_00421"/>
<feature type="domain" description="HTH luxR-type" evidence="6">
    <location>
        <begin position="634"/>
        <end position="701"/>
    </location>
</feature>
<accession>A0A379JGJ9</accession>
<dbReference type="CDD" id="cd06170">
    <property type="entry name" value="LuxR_C_like"/>
    <property type="match status" value="1"/>
</dbReference>
<name>A0A379JGJ9_9NOCA</name>
<dbReference type="Gene3D" id="1.25.40.10">
    <property type="entry name" value="Tetratricopeptide repeat domain"/>
    <property type="match status" value="1"/>
</dbReference>
<dbReference type="SUPFAM" id="SSF48452">
    <property type="entry name" value="TPR-like"/>
    <property type="match status" value="1"/>
</dbReference>
<dbReference type="Proteomes" id="UP000255467">
    <property type="component" value="Unassembled WGS sequence"/>
</dbReference>
<dbReference type="GO" id="GO:0003677">
    <property type="term" value="F:DNA binding"/>
    <property type="evidence" value="ECO:0007669"/>
    <property type="project" value="UniProtKB-KW"/>
</dbReference>
<feature type="repeat" description="TPR" evidence="4">
    <location>
        <begin position="574"/>
        <end position="607"/>
    </location>
</feature>
<keyword evidence="8" id="KW-1185">Reference proteome</keyword>
<evidence type="ECO:0000256" key="2">
    <source>
        <dbReference type="ARBA" id="ARBA00023125"/>
    </source>
</evidence>
<dbReference type="GO" id="GO:0006355">
    <property type="term" value="P:regulation of DNA-templated transcription"/>
    <property type="evidence" value="ECO:0007669"/>
    <property type="project" value="InterPro"/>
</dbReference>
<dbReference type="SUPFAM" id="SSF46894">
    <property type="entry name" value="C-terminal effector domain of the bipartite response regulators"/>
    <property type="match status" value="1"/>
</dbReference>
<dbReference type="InterPro" id="IPR036388">
    <property type="entry name" value="WH-like_DNA-bd_sf"/>
</dbReference>
<dbReference type="Pfam" id="PF13424">
    <property type="entry name" value="TPR_12"/>
    <property type="match status" value="1"/>
</dbReference>
<dbReference type="PROSITE" id="PS50005">
    <property type="entry name" value="TPR"/>
    <property type="match status" value="1"/>
</dbReference>
<gene>
    <name evidence="7" type="ORF">NCTC1934_04809</name>
</gene>